<dbReference type="EMBL" id="LR798353">
    <property type="protein sequence ID" value="CAB5225720.1"/>
    <property type="molecule type" value="Genomic_DNA"/>
</dbReference>
<gene>
    <name evidence="1" type="ORF">UFOVP758_1</name>
</gene>
<evidence type="ECO:0000313" key="1">
    <source>
        <dbReference type="EMBL" id="CAB5225720.1"/>
    </source>
</evidence>
<reference evidence="1" key="1">
    <citation type="submission" date="2020-05" db="EMBL/GenBank/DDBJ databases">
        <authorList>
            <person name="Chiriac C."/>
            <person name="Salcher M."/>
            <person name="Ghai R."/>
            <person name="Kavagutti S V."/>
        </authorList>
    </citation>
    <scope>NUCLEOTIDE SEQUENCE</scope>
</reference>
<protein>
    <submittedName>
        <fullName evidence="1">Uncharacterized protein</fullName>
    </submittedName>
</protein>
<sequence>MEKTVVAIIANKEALTVECYYEDNTFEKFTVDLNVGLTWEDIVGPLESVIVSKH</sequence>
<name>A0A6J7XCZ4_9CAUD</name>
<accession>A0A6J7XCZ4</accession>
<proteinExistence type="predicted"/>
<organism evidence="1">
    <name type="scientific">uncultured Caudovirales phage</name>
    <dbReference type="NCBI Taxonomy" id="2100421"/>
    <lineage>
        <taxon>Viruses</taxon>
        <taxon>Duplodnaviria</taxon>
        <taxon>Heunggongvirae</taxon>
        <taxon>Uroviricota</taxon>
        <taxon>Caudoviricetes</taxon>
        <taxon>Peduoviridae</taxon>
        <taxon>Maltschvirus</taxon>
        <taxon>Maltschvirus maltsch</taxon>
    </lineage>
</organism>